<feature type="compositionally biased region" description="Acidic residues" evidence="1">
    <location>
        <begin position="60"/>
        <end position="74"/>
    </location>
</feature>
<gene>
    <name evidence="2" type="ORF">PMAYCL1PPCAC_13958</name>
</gene>
<evidence type="ECO:0000313" key="2">
    <source>
        <dbReference type="EMBL" id="GMR43763.1"/>
    </source>
</evidence>
<organism evidence="2 3">
    <name type="scientific">Pristionchus mayeri</name>
    <dbReference type="NCBI Taxonomy" id="1317129"/>
    <lineage>
        <taxon>Eukaryota</taxon>
        <taxon>Metazoa</taxon>
        <taxon>Ecdysozoa</taxon>
        <taxon>Nematoda</taxon>
        <taxon>Chromadorea</taxon>
        <taxon>Rhabditida</taxon>
        <taxon>Rhabditina</taxon>
        <taxon>Diplogasteromorpha</taxon>
        <taxon>Diplogasteroidea</taxon>
        <taxon>Neodiplogasteridae</taxon>
        <taxon>Pristionchus</taxon>
    </lineage>
</organism>
<comment type="caution">
    <text evidence="2">The sequence shown here is derived from an EMBL/GenBank/DDBJ whole genome shotgun (WGS) entry which is preliminary data.</text>
</comment>
<feature type="non-terminal residue" evidence="2">
    <location>
        <position position="74"/>
    </location>
</feature>
<evidence type="ECO:0000256" key="1">
    <source>
        <dbReference type="SAM" id="MobiDB-lite"/>
    </source>
</evidence>
<dbReference type="EMBL" id="BTRK01000003">
    <property type="protein sequence ID" value="GMR43763.1"/>
    <property type="molecule type" value="Genomic_DNA"/>
</dbReference>
<keyword evidence="3" id="KW-1185">Reference proteome</keyword>
<evidence type="ECO:0000313" key="3">
    <source>
        <dbReference type="Proteomes" id="UP001328107"/>
    </source>
</evidence>
<dbReference type="Proteomes" id="UP001328107">
    <property type="component" value="Unassembled WGS sequence"/>
</dbReference>
<feature type="non-terminal residue" evidence="2">
    <location>
        <position position="1"/>
    </location>
</feature>
<feature type="region of interest" description="Disordered" evidence="1">
    <location>
        <begin position="1"/>
        <end position="74"/>
    </location>
</feature>
<protein>
    <submittedName>
        <fullName evidence="2">Uncharacterized protein</fullName>
    </submittedName>
</protein>
<accession>A0AAN4ZM52</accession>
<proteinExistence type="predicted"/>
<reference evidence="3" key="1">
    <citation type="submission" date="2022-10" db="EMBL/GenBank/DDBJ databases">
        <title>Genome assembly of Pristionchus species.</title>
        <authorList>
            <person name="Yoshida K."/>
            <person name="Sommer R.J."/>
        </authorList>
    </citation>
    <scope>NUCLEOTIDE SEQUENCE [LARGE SCALE GENOMIC DNA]</scope>
    <source>
        <strain evidence="3">RS5460</strain>
    </source>
</reference>
<dbReference type="AlphaFoldDB" id="A0AAN4ZM52"/>
<sequence>DVIKEEDIMNDEKEPKDEPIDPTLLDDDQKFDLNYNGDEFESKEPMLNHDMGNNISDQDFMADDVIDNGEEKEE</sequence>
<feature type="compositionally biased region" description="Basic and acidic residues" evidence="1">
    <location>
        <begin position="1"/>
        <end position="19"/>
    </location>
</feature>
<name>A0AAN4ZM52_9BILA</name>